<dbReference type="PANTHER" id="PTHR10809">
    <property type="entry name" value="VESICLE-ASSOCIATED MEMBRANE PROTEIN-ASSOCIATED PROTEIN"/>
    <property type="match status" value="1"/>
</dbReference>
<evidence type="ECO:0000256" key="1">
    <source>
        <dbReference type="ARBA" id="ARBA00004211"/>
    </source>
</evidence>
<keyword evidence="6" id="KW-1185">Reference proteome</keyword>
<evidence type="ECO:0000256" key="4">
    <source>
        <dbReference type="ARBA" id="ARBA00023136"/>
    </source>
</evidence>
<dbReference type="SUPFAM" id="SSF49354">
    <property type="entry name" value="PapD-like"/>
    <property type="match status" value="1"/>
</dbReference>
<name>A0A811QKP7_9POAL</name>
<proteinExistence type="predicted"/>
<evidence type="ECO:0000313" key="6">
    <source>
        <dbReference type="Proteomes" id="UP000604825"/>
    </source>
</evidence>
<dbReference type="GO" id="GO:0005789">
    <property type="term" value="C:endoplasmic reticulum membrane"/>
    <property type="evidence" value="ECO:0007669"/>
    <property type="project" value="InterPro"/>
</dbReference>
<protein>
    <submittedName>
        <fullName evidence="5">Uncharacterized protein</fullName>
    </submittedName>
</protein>
<dbReference type="EMBL" id="CAJGYO010000010">
    <property type="protein sequence ID" value="CAD6257380.1"/>
    <property type="molecule type" value="Genomic_DNA"/>
</dbReference>
<dbReference type="Proteomes" id="UP000604825">
    <property type="component" value="Unassembled WGS sequence"/>
</dbReference>
<keyword evidence="4" id="KW-0472">Membrane</keyword>
<dbReference type="InterPro" id="IPR013783">
    <property type="entry name" value="Ig-like_fold"/>
</dbReference>
<dbReference type="InterPro" id="IPR016763">
    <property type="entry name" value="VAP"/>
</dbReference>
<comment type="caution">
    <text evidence="5">The sequence shown here is derived from an EMBL/GenBank/DDBJ whole genome shotgun (WGS) entry which is preliminary data.</text>
</comment>
<keyword evidence="2" id="KW-0812">Transmembrane</keyword>
<evidence type="ECO:0000256" key="3">
    <source>
        <dbReference type="ARBA" id="ARBA00022989"/>
    </source>
</evidence>
<dbReference type="AlphaFoldDB" id="A0A811QKP7"/>
<dbReference type="GO" id="GO:0005886">
    <property type="term" value="C:plasma membrane"/>
    <property type="evidence" value="ECO:0007669"/>
    <property type="project" value="TreeGrafter"/>
</dbReference>
<comment type="subcellular location">
    <subcellularLocation>
        <location evidence="1">Membrane</location>
        <topology evidence="1">Single-pass type IV membrane protein</topology>
    </subcellularLocation>
</comment>
<reference evidence="5" key="1">
    <citation type="submission" date="2020-10" db="EMBL/GenBank/DDBJ databases">
        <authorList>
            <person name="Han B."/>
            <person name="Lu T."/>
            <person name="Zhao Q."/>
            <person name="Huang X."/>
            <person name="Zhao Y."/>
        </authorList>
    </citation>
    <scope>NUCLEOTIDE SEQUENCE</scope>
</reference>
<evidence type="ECO:0000256" key="2">
    <source>
        <dbReference type="ARBA" id="ARBA00022692"/>
    </source>
</evidence>
<dbReference type="PANTHER" id="PTHR10809:SF6">
    <property type="entry name" value="AT11025P-RELATED"/>
    <property type="match status" value="1"/>
</dbReference>
<dbReference type="Gene3D" id="2.60.40.10">
    <property type="entry name" value="Immunoglobulins"/>
    <property type="match status" value="1"/>
</dbReference>
<keyword evidence="3" id="KW-1133">Transmembrane helix</keyword>
<evidence type="ECO:0000313" key="5">
    <source>
        <dbReference type="EMBL" id="CAD6257380.1"/>
    </source>
</evidence>
<sequence length="439" mass="51013">MLNQTEETIDKLYRQLFVVQPLNLCFPFEPDKLIPCPVQLTNNAYHNIAYRIQPNTPDIFVGSLNGTVPARSTQTYILTMQKQQKPPPNLSTIHIQSNAANLDFWLNFDYMFNKAEAVHDVLKQVKITSLHECASQQAFKVLSLNHTYRIDIHPLEPWVLIVSGEHEARGIEIWNCRTRDRSSFAFTFYSGSNSSGSTNSKPINKEEEPSKFGFLDFTHSYKVGRYTVIRRRRRPRSRHARARRQEVRDGVVAADPRPFLSVVNKKQWGRTRVDLAVAGDGRGVAEKGARLQPWGSSRRRPWWISRRRPWGEEEELVPPSMVDLATGGDGRGAAEKGARLRPWGSSRCRPWWISRRRPWGRKSSSCRRPWWSSRRPMLGRKRSSRRRPWGEEEELALPSLVELAPPAIGRKRSLRRYPWGRGRGARARHPWWISRRRPW</sequence>
<accession>A0A811QKP7</accession>
<gene>
    <name evidence="5" type="ORF">NCGR_LOCUS40865</name>
</gene>
<dbReference type="InterPro" id="IPR008962">
    <property type="entry name" value="PapD-like_sf"/>
</dbReference>
<dbReference type="GO" id="GO:0090158">
    <property type="term" value="P:endoplasmic reticulum membrane organization"/>
    <property type="evidence" value="ECO:0007669"/>
    <property type="project" value="TreeGrafter"/>
</dbReference>
<organism evidence="5 6">
    <name type="scientific">Miscanthus lutarioriparius</name>
    <dbReference type="NCBI Taxonomy" id="422564"/>
    <lineage>
        <taxon>Eukaryota</taxon>
        <taxon>Viridiplantae</taxon>
        <taxon>Streptophyta</taxon>
        <taxon>Embryophyta</taxon>
        <taxon>Tracheophyta</taxon>
        <taxon>Spermatophyta</taxon>
        <taxon>Magnoliopsida</taxon>
        <taxon>Liliopsida</taxon>
        <taxon>Poales</taxon>
        <taxon>Poaceae</taxon>
        <taxon>PACMAD clade</taxon>
        <taxon>Panicoideae</taxon>
        <taxon>Andropogonodae</taxon>
        <taxon>Andropogoneae</taxon>
        <taxon>Saccharinae</taxon>
        <taxon>Miscanthus</taxon>
    </lineage>
</organism>
<dbReference type="GO" id="GO:0061817">
    <property type="term" value="P:endoplasmic reticulum-plasma membrane tethering"/>
    <property type="evidence" value="ECO:0007669"/>
    <property type="project" value="TreeGrafter"/>
</dbReference>